<proteinExistence type="inferred from homology"/>
<organism evidence="4 6">
    <name type="scientific">Punica granatum</name>
    <name type="common">Pomegranate</name>
    <dbReference type="NCBI Taxonomy" id="22663"/>
    <lineage>
        <taxon>Eukaryota</taxon>
        <taxon>Viridiplantae</taxon>
        <taxon>Streptophyta</taxon>
        <taxon>Embryophyta</taxon>
        <taxon>Tracheophyta</taxon>
        <taxon>Spermatophyta</taxon>
        <taxon>Magnoliopsida</taxon>
        <taxon>eudicotyledons</taxon>
        <taxon>Gunneridae</taxon>
        <taxon>Pentapetalae</taxon>
        <taxon>rosids</taxon>
        <taxon>malvids</taxon>
        <taxon>Myrtales</taxon>
        <taxon>Lythraceae</taxon>
        <taxon>Punica</taxon>
    </lineage>
</organism>
<evidence type="ECO:0000259" key="3">
    <source>
        <dbReference type="Pfam" id="PF11250"/>
    </source>
</evidence>
<feature type="compositionally biased region" description="Low complexity" evidence="2">
    <location>
        <begin position="148"/>
        <end position="166"/>
    </location>
</feature>
<feature type="compositionally biased region" description="Acidic residues" evidence="2">
    <location>
        <begin position="292"/>
        <end position="313"/>
    </location>
</feature>
<dbReference type="PANTHER" id="PTHR33155">
    <property type="entry name" value="FANTASTIC FOUR-LIKE PROTEIN (DUF3049)"/>
    <property type="match status" value="1"/>
</dbReference>
<comment type="similarity">
    <text evidence="1">Belongs to the fantastic four family.</text>
</comment>
<dbReference type="GeneID" id="116209853"/>
<dbReference type="EMBL" id="PGOL01000277">
    <property type="protein sequence ID" value="PKI73357.1"/>
    <property type="molecule type" value="Genomic_DNA"/>
</dbReference>
<reference evidence="4" key="2">
    <citation type="submission" date="2017-06" db="EMBL/GenBank/DDBJ databases">
        <title>The pomegranate genome and the genomics of punicalagin biosynthesis.</title>
        <authorList>
            <person name="Xu C."/>
        </authorList>
    </citation>
    <scope>NUCLEOTIDE SEQUENCE [LARGE SCALE GENOMIC DNA]</scope>
    <source>
        <tissue evidence="4">Fresh leaf</tissue>
    </source>
</reference>
<accession>A0A218W8S2</accession>
<name>A0A218W8S2_PUNGR</name>
<sequence length="487" mass="53977">MSAAAFAKPGITSILASDGGSLKSVSSLRRTLSADMSSQKWMAQNGLASSSEEHCADDIGADSPDSLEEEVSEGESESEPSEFNIWSSIREENMRKKTELEEPRQSDIWSSILSQKTDQPAPAAPYIHHLVKRSMSCLSEKSLEVCTESLGSESGSDGFSSYPSSETSDGEEDKEEFIEETERAVPSSSSLISKKRQLQQLTRSRSFPPPLPSLSRQNGASLHVRSHRDNGRLVLEAVSVKEQNNFRAQREDGRLVLTFVGDPSNDSDHSEEFNKGDENDTEETGDWSADFGAEDDEQDEEVKEKDVETEETGEAGNKMELILEELPKPSTGEVRVNKFAILMNKPVVLANTNPLLSDKFGEVVFFGDSKEETFKLQQSLSQMTRLAQVNIAEKPTVTTTFYGNTYDYFWRTKSAALDALTSEHPLIVKGHDNHNYIISKDMAMSNDSRELLVLRGNDADYLVPLIQSCKDTRRSLLFLGPRCIATS</sequence>
<dbReference type="Proteomes" id="UP000233551">
    <property type="component" value="Unassembled WGS sequence"/>
</dbReference>
<gene>
    <name evidence="4" type="ORF">CDL15_Pgr025233</name>
    <name evidence="5" type="ORF">CRG98_006295</name>
</gene>
<feature type="compositionally biased region" description="Basic and acidic residues" evidence="2">
    <location>
        <begin position="266"/>
        <end position="278"/>
    </location>
</feature>
<reference evidence="5 7" key="3">
    <citation type="submission" date="2017-11" db="EMBL/GenBank/DDBJ databases">
        <title>De-novo sequencing of pomegranate (Punica granatum L.) genome.</title>
        <authorList>
            <person name="Akparov Z."/>
            <person name="Amiraslanov A."/>
            <person name="Hajiyeva S."/>
            <person name="Abbasov M."/>
            <person name="Kaur K."/>
            <person name="Hamwieh A."/>
            <person name="Solovyev V."/>
            <person name="Salamov A."/>
            <person name="Braich B."/>
            <person name="Kosarev P."/>
            <person name="Mahmoud A."/>
            <person name="Hajiyev E."/>
            <person name="Babayeva S."/>
            <person name="Izzatullayeva V."/>
            <person name="Mammadov A."/>
            <person name="Mammadov A."/>
            <person name="Sharifova S."/>
            <person name="Ojaghi J."/>
            <person name="Eynullazada K."/>
            <person name="Bayramov B."/>
            <person name="Abdulazimova A."/>
            <person name="Shahmuradov I."/>
        </authorList>
    </citation>
    <scope>NUCLEOTIDE SEQUENCE [LARGE SCALE GENOMIC DNA]</scope>
    <source>
        <strain evidence="5">AG2017</strain>
        <strain evidence="7">cv. AG2017</strain>
        <tissue evidence="5">Leaf</tissue>
    </source>
</reference>
<evidence type="ECO:0000313" key="6">
    <source>
        <dbReference type="Proteomes" id="UP000197138"/>
    </source>
</evidence>
<reference evidence="6" key="1">
    <citation type="journal article" date="2017" name="Plant J.">
        <title>The pomegranate (Punica granatum L.) genome and the genomics of punicalagin biosynthesis.</title>
        <authorList>
            <person name="Qin G."/>
            <person name="Xu C."/>
            <person name="Ming R."/>
            <person name="Tang H."/>
            <person name="Guyot R."/>
            <person name="Kramer E.M."/>
            <person name="Hu Y."/>
            <person name="Yi X."/>
            <person name="Qi Y."/>
            <person name="Xu X."/>
            <person name="Gao Z."/>
            <person name="Pan H."/>
            <person name="Jian J."/>
            <person name="Tian Y."/>
            <person name="Yue Z."/>
            <person name="Xu Y."/>
        </authorList>
    </citation>
    <scope>NUCLEOTIDE SEQUENCE [LARGE SCALE GENOMIC DNA]</scope>
    <source>
        <strain evidence="6">cv. Dabenzi</strain>
    </source>
</reference>
<feature type="region of interest" description="Disordered" evidence="2">
    <location>
        <begin position="43"/>
        <end position="89"/>
    </location>
</feature>
<evidence type="ECO:0000313" key="7">
    <source>
        <dbReference type="Proteomes" id="UP000233551"/>
    </source>
</evidence>
<evidence type="ECO:0000256" key="1">
    <source>
        <dbReference type="ARBA" id="ARBA00008690"/>
    </source>
</evidence>
<dbReference type="STRING" id="22663.A0A218W8S2"/>
<feature type="domain" description="FAF" evidence="3">
    <location>
        <begin position="206"/>
        <end position="259"/>
    </location>
</feature>
<feature type="region of interest" description="Disordered" evidence="2">
    <location>
        <begin position="148"/>
        <end position="222"/>
    </location>
</feature>
<dbReference type="OrthoDB" id="1303570at2759"/>
<evidence type="ECO:0000313" key="4">
    <source>
        <dbReference type="EMBL" id="OWM69046.1"/>
    </source>
</evidence>
<comment type="caution">
    <text evidence="4">The sequence shown here is derived from an EMBL/GenBank/DDBJ whole genome shotgun (WGS) entry which is preliminary data.</text>
</comment>
<protein>
    <recommendedName>
        <fullName evidence="3">FAF domain-containing protein</fullName>
    </recommendedName>
</protein>
<dbReference type="InterPro" id="IPR046431">
    <property type="entry name" value="FAF_dom"/>
</dbReference>
<evidence type="ECO:0000256" key="2">
    <source>
        <dbReference type="SAM" id="MobiDB-lite"/>
    </source>
</evidence>
<dbReference type="InterPro" id="IPR021410">
    <property type="entry name" value="FAF"/>
</dbReference>
<dbReference type="EMBL" id="MTKT01004939">
    <property type="protein sequence ID" value="OWM69046.1"/>
    <property type="molecule type" value="Genomic_DNA"/>
</dbReference>
<keyword evidence="7" id="KW-1185">Reference proteome</keyword>
<feature type="region of interest" description="Disordered" evidence="2">
    <location>
        <begin position="260"/>
        <end position="317"/>
    </location>
</feature>
<dbReference type="Pfam" id="PF11250">
    <property type="entry name" value="FAF"/>
    <property type="match status" value="1"/>
</dbReference>
<dbReference type="PANTHER" id="PTHR33155:SF3">
    <property type="entry name" value="PROTEIN FAF-LIKE, CHLOROPLASTIC"/>
    <property type="match status" value="1"/>
</dbReference>
<feature type="compositionally biased region" description="Acidic residues" evidence="2">
    <location>
        <begin position="65"/>
        <end position="80"/>
    </location>
</feature>
<dbReference type="AlphaFoldDB" id="A0A218W8S2"/>
<feature type="compositionally biased region" description="Acidic residues" evidence="2">
    <location>
        <begin position="168"/>
        <end position="179"/>
    </location>
</feature>
<dbReference type="Proteomes" id="UP000197138">
    <property type="component" value="Unassembled WGS sequence"/>
</dbReference>
<evidence type="ECO:0000313" key="5">
    <source>
        <dbReference type="EMBL" id="PKI73357.1"/>
    </source>
</evidence>